<dbReference type="SMART" id="SM00191">
    <property type="entry name" value="Int_alpha"/>
    <property type="match status" value="4"/>
</dbReference>
<dbReference type="InterPro" id="IPR013517">
    <property type="entry name" value="FG-GAP"/>
</dbReference>
<name>A0ABT3GIL5_9BACT</name>
<protein>
    <recommendedName>
        <fullName evidence="6">FG-GAP repeat-containing protein</fullName>
    </recommendedName>
</protein>
<keyword evidence="1" id="KW-0732">Signal</keyword>
<evidence type="ECO:0000256" key="2">
    <source>
        <dbReference type="ARBA" id="ARBA00022737"/>
    </source>
</evidence>
<dbReference type="Gene3D" id="2.130.10.130">
    <property type="entry name" value="Integrin alpha, N-terminal"/>
    <property type="match status" value="2"/>
</dbReference>
<dbReference type="Pfam" id="PF14312">
    <property type="entry name" value="FG-GAP_2"/>
    <property type="match status" value="7"/>
</dbReference>
<keyword evidence="2" id="KW-0677">Repeat</keyword>
<sequence length="934" mass="95932">MTPSELLILCFFPLLLALETQARPPGEQSGGKPIELRATEWAGIRAAREAARHAIVRKADGSFLAPNPGQRWQAKFDDAGFTVAPDHGKWTWGLALSGASRGAIQVKGGNITHRRDDRITEWFVNGQHGLQQGWTVHRAPVKGGLRLQFHVRGGLKPKIDPDRLGVVFQDGDGLDAVTYRGLKAWDADGRDLPARFKLKGARQLVLTVDDEGARYPVTIDPIAQNAYAKASNTGSDDGFGSSVAVSGNTVVVGAPLESSNATGVNGNGFNDYAPRSGAVYVFVRNGETWTQQAYLKASNTGEGDNFGWSVAVAGNTILVGAYQEDSNATNVNGGGANNNSPASGAAYVFTRSGTSWTQQAYLKASNAGAGDLFGSAVALAGDTAIIGANREASQATGINGDSSNNSAYSSGAAYVFVRSGTTWTQQAYVKASDTAAGAEFGSALGFSGDSLIVGAPLAASGAGAAYVFTRSGVTWIQQARLQASNSAASSWFGQAVAISGDTVVAGAPGEASNATGINGNAADTAAPGAGAAYAFTRSAGTWTQQAYLKASNTAASDGFGRTLALEGPALVVGAPGEDSAATGTDGNQGDNTAASSGAVYAFCRVNGLWGQYSYLKASNTGAGDEFGKALALSSSIMVVGASRESGNAFGVQGVQSNNLAPWSGAAYLFSTPAMGIPEIAMWHLGVELSDGGPNIALVPAANGSSVICSVRIRNNGTEPLVPGIPVMSGADAERFSINAANLPEQLAGGQEATLVVTFSAPSTGSYQAMLNVPSNDADESPFNIPFSASTMTSAELYATWAAAEGLTGLDAPATAVPFHDGVPNLLKYAFNLDGDHADVRALTPGTGTAGLPVFRLVGSGEQAVLHAEYLRRVGSGLTCTPKVSTTLEPGSFVPMTGTVTVAPLSLAWERVIVEEPCNPATTPRIFGVVEVTLP</sequence>
<dbReference type="RefSeq" id="WP_264487460.1">
    <property type="nucleotide sequence ID" value="NZ_JAPDDT010000004.1"/>
</dbReference>
<gene>
    <name evidence="4" type="ORF">OKA05_12390</name>
</gene>
<keyword evidence="5" id="KW-1185">Reference proteome</keyword>
<dbReference type="PANTHER" id="PTHR36220">
    <property type="entry name" value="UNNAMED PRODUCT"/>
    <property type="match status" value="1"/>
</dbReference>
<evidence type="ECO:0000313" key="4">
    <source>
        <dbReference type="EMBL" id="MCW1923355.1"/>
    </source>
</evidence>
<reference evidence="4 5" key="1">
    <citation type="submission" date="2022-10" db="EMBL/GenBank/DDBJ databases">
        <title>Luteolibacter arcticus strain CCTCC AB 2014275, whole genome shotgun sequencing project.</title>
        <authorList>
            <person name="Zhao G."/>
            <person name="Shen L."/>
        </authorList>
    </citation>
    <scope>NUCLEOTIDE SEQUENCE [LARGE SCALE GENOMIC DNA]</scope>
    <source>
        <strain evidence="4 5">CCTCC AB 2014275</strain>
    </source>
</reference>
<evidence type="ECO:0000256" key="1">
    <source>
        <dbReference type="ARBA" id="ARBA00022729"/>
    </source>
</evidence>
<dbReference type="InterPro" id="IPR028994">
    <property type="entry name" value="Integrin_alpha_N"/>
</dbReference>
<comment type="caution">
    <text evidence="4">The sequence shown here is derived from an EMBL/GenBank/DDBJ whole genome shotgun (WGS) entry which is preliminary data.</text>
</comment>
<evidence type="ECO:0000313" key="5">
    <source>
        <dbReference type="Proteomes" id="UP001320876"/>
    </source>
</evidence>
<dbReference type="Gene3D" id="2.60.40.10">
    <property type="entry name" value="Immunoglobulins"/>
    <property type="match status" value="1"/>
</dbReference>
<organism evidence="4 5">
    <name type="scientific">Luteolibacter arcticus</name>
    <dbReference type="NCBI Taxonomy" id="1581411"/>
    <lineage>
        <taxon>Bacteria</taxon>
        <taxon>Pseudomonadati</taxon>
        <taxon>Verrucomicrobiota</taxon>
        <taxon>Verrucomicrobiia</taxon>
        <taxon>Verrucomicrobiales</taxon>
        <taxon>Verrucomicrobiaceae</taxon>
        <taxon>Luteolibacter</taxon>
    </lineage>
</organism>
<dbReference type="Proteomes" id="UP001320876">
    <property type="component" value="Unassembled WGS sequence"/>
</dbReference>
<evidence type="ECO:0000256" key="3">
    <source>
        <dbReference type="ARBA" id="ARBA00023180"/>
    </source>
</evidence>
<dbReference type="PANTHER" id="PTHR36220:SF1">
    <property type="entry name" value="GAMMA TUBULIN COMPLEX COMPONENT C-TERMINAL DOMAIN-CONTAINING PROTEIN"/>
    <property type="match status" value="1"/>
</dbReference>
<keyword evidence="3" id="KW-0325">Glycoprotein</keyword>
<dbReference type="InterPro" id="IPR013519">
    <property type="entry name" value="Int_alpha_beta-p"/>
</dbReference>
<accession>A0ABT3GIL5</accession>
<dbReference type="SUPFAM" id="SSF69318">
    <property type="entry name" value="Integrin alpha N-terminal domain"/>
    <property type="match status" value="1"/>
</dbReference>
<dbReference type="InterPro" id="IPR013783">
    <property type="entry name" value="Ig-like_fold"/>
</dbReference>
<dbReference type="EMBL" id="JAPDDT010000004">
    <property type="protein sequence ID" value="MCW1923355.1"/>
    <property type="molecule type" value="Genomic_DNA"/>
</dbReference>
<proteinExistence type="predicted"/>
<evidence type="ECO:0008006" key="6">
    <source>
        <dbReference type="Google" id="ProtNLM"/>
    </source>
</evidence>